<keyword evidence="13 14" id="KW-0472">Membrane</keyword>
<dbReference type="Pfam" id="PF02743">
    <property type="entry name" value="dCache_1"/>
    <property type="match status" value="1"/>
</dbReference>
<keyword evidence="12" id="KW-0902">Two-component regulatory system</keyword>
<sequence length="596" mass="68771">MKKAFDLLKRKYANLKIKYKLFILVSWIMISSFLFTFLGLQYAFHIYDEQIYSKSSQVLSTSSNIIENELQKMEDVSYNILTDPQIQQYLATNGEKRTEYEQYRIHSNMVDKLLSYVNNEKYIQSVILVDTNGEEYVAGPRSFKLPSELKMSILREALLADGKNIWVNPHGNDFTIVTAREIRQYKNLSFEPLGTLIINMNMDKLVSSLFEGSSKIDGEFLITNDKELIYPTESASPLKKIALSINEKPGYQIKTIGGKNYFLVHINSHYFDWSYVNAIPFNQIFKNISFIKTVLIIIFILMFFIVTILGIRFVRNITIPLENLVEGMQYVQNGDFKEAQKGFLKSSVLSNDEVGKLHETFQGMTQQIDELVNENLSKQLTIKETEFKALQAQINPHFLYNTLESINWLAKMNDQDQISKMVEALGFLLRNSISLKKKLIPIEDELNIVKNYIVIQKYRFEERLDFNMQVDSDLFDVYIPKLTLQPLVENAIHYALENMVDVCKIRIYSVVNKDYFQLIVEDNGPGMEPSFLEKLKKGEVKTRGQGIGLANIMDRIKLSFGNDYGVEIESEPNNGAKIILVLPYDRGEEHVQSIVS</sequence>
<dbReference type="Proteomes" id="UP000319671">
    <property type="component" value="Unassembled WGS sequence"/>
</dbReference>
<accession>A0A561CAQ2</accession>
<dbReference type="EMBL" id="VIVN01000029">
    <property type="protein sequence ID" value="TWD88269.1"/>
    <property type="molecule type" value="Genomic_DNA"/>
</dbReference>
<evidence type="ECO:0000256" key="4">
    <source>
        <dbReference type="ARBA" id="ARBA00022475"/>
    </source>
</evidence>
<keyword evidence="7 14" id="KW-0812">Transmembrane</keyword>
<dbReference type="InterPro" id="IPR003594">
    <property type="entry name" value="HATPase_dom"/>
</dbReference>
<feature type="domain" description="HAMP" evidence="16">
    <location>
        <begin position="315"/>
        <end position="373"/>
    </location>
</feature>
<dbReference type="Gene3D" id="3.30.565.10">
    <property type="entry name" value="Histidine kinase-like ATPase, C-terminal domain"/>
    <property type="match status" value="1"/>
</dbReference>
<evidence type="ECO:0000256" key="6">
    <source>
        <dbReference type="ARBA" id="ARBA00022679"/>
    </source>
</evidence>
<organism evidence="17 18">
    <name type="scientific">Neobacillus bataviensis</name>
    <dbReference type="NCBI Taxonomy" id="220685"/>
    <lineage>
        <taxon>Bacteria</taxon>
        <taxon>Bacillati</taxon>
        <taxon>Bacillota</taxon>
        <taxon>Bacilli</taxon>
        <taxon>Bacillales</taxon>
        <taxon>Bacillaceae</taxon>
        <taxon>Neobacillus</taxon>
    </lineage>
</organism>
<evidence type="ECO:0000256" key="5">
    <source>
        <dbReference type="ARBA" id="ARBA00022553"/>
    </source>
</evidence>
<evidence type="ECO:0000313" key="17">
    <source>
        <dbReference type="EMBL" id="TWD88269.1"/>
    </source>
</evidence>
<evidence type="ECO:0000256" key="3">
    <source>
        <dbReference type="ARBA" id="ARBA00012438"/>
    </source>
</evidence>
<dbReference type="PROSITE" id="PS50885">
    <property type="entry name" value="HAMP"/>
    <property type="match status" value="1"/>
</dbReference>
<keyword evidence="11 14" id="KW-1133">Transmembrane helix</keyword>
<evidence type="ECO:0000256" key="12">
    <source>
        <dbReference type="ARBA" id="ARBA00023012"/>
    </source>
</evidence>
<feature type="domain" description="Histidine kinase" evidence="15">
    <location>
        <begin position="484"/>
        <end position="586"/>
    </location>
</feature>
<dbReference type="InterPro" id="IPR004358">
    <property type="entry name" value="Sig_transdc_His_kin-like_C"/>
</dbReference>
<keyword evidence="6" id="KW-0808">Transferase</keyword>
<evidence type="ECO:0000256" key="8">
    <source>
        <dbReference type="ARBA" id="ARBA00022741"/>
    </source>
</evidence>
<dbReference type="PRINTS" id="PR00344">
    <property type="entry name" value="BCTRLSENSOR"/>
</dbReference>
<evidence type="ECO:0000313" key="18">
    <source>
        <dbReference type="Proteomes" id="UP000319671"/>
    </source>
</evidence>
<reference evidence="17 18" key="1">
    <citation type="submission" date="2019-06" db="EMBL/GenBank/DDBJ databases">
        <title>Sorghum-associated microbial communities from plants grown in Nebraska, USA.</title>
        <authorList>
            <person name="Schachtman D."/>
        </authorList>
    </citation>
    <scope>NUCLEOTIDE SEQUENCE [LARGE SCALE GENOMIC DNA]</scope>
    <source>
        <strain evidence="17 18">2482</strain>
    </source>
</reference>
<dbReference type="GO" id="GO:0005524">
    <property type="term" value="F:ATP binding"/>
    <property type="evidence" value="ECO:0007669"/>
    <property type="project" value="UniProtKB-KW"/>
</dbReference>
<evidence type="ECO:0000256" key="7">
    <source>
        <dbReference type="ARBA" id="ARBA00022692"/>
    </source>
</evidence>
<dbReference type="Pfam" id="PF02518">
    <property type="entry name" value="HATPase_c"/>
    <property type="match status" value="1"/>
</dbReference>
<keyword evidence="10" id="KW-0067">ATP-binding</keyword>
<evidence type="ECO:0000256" key="2">
    <source>
        <dbReference type="ARBA" id="ARBA00004651"/>
    </source>
</evidence>
<dbReference type="SMART" id="SM00387">
    <property type="entry name" value="HATPase_c"/>
    <property type="match status" value="1"/>
</dbReference>
<feature type="transmembrane region" description="Helical" evidence="14">
    <location>
        <begin position="21"/>
        <end position="44"/>
    </location>
</feature>
<dbReference type="InterPro" id="IPR005467">
    <property type="entry name" value="His_kinase_dom"/>
</dbReference>
<evidence type="ECO:0000256" key="10">
    <source>
        <dbReference type="ARBA" id="ARBA00022840"/>
    </source>
</evidence>
<keyword evidence="9 17" id="KW-0418">Kinase</keyword>
<dbReference type="InterPro" id="IPR050640">
    <property type="entry name" value="Bact_2-comp_sensor_kinase"/>
</dbReference>
<dbReference type="EC" id="2.7.13.3" evidence="3"/>
<dbReference type="AlphaFoldDB" id="A0A561CAQ2"/>
<dbReference type="Pfam" id="PF06580">
    <property type="entry name" value="His_kinase"/>
    <property type="match status" value="1"/>
</dbReference>
<evidence type="ECO:0000256" key="14">
    <source>
        <dbReference type="SAM" id="Phobius"/>
    </source>
</evidence>
<dbReference type="SUPFAM" id="SSF55874">
    <property type="entry name" value="ATPase domain of HSP90 chaperone/DNA topoisomerase II/histidine kinase"/>
    <property type="match status" value="1"/>
</dbReference>
<dbReference type="InterPro" id="IPR036890">
    <property type="entry name" value="HATPase_C_sf"/>
</dbReference>
<keyword evidence="8" id="KW-0547">Nucleotide-binding</keyword>
<evidence type="ECO:0000256" key="11">
    <source>
        <dbReference type="ARBA" id="ARBA00022989"/>
    </source>
</evidence>
<dbReference type="GO" id="GO:0005886">
    <property type="term" value="C:plasma membrane"/>
    <property type="evidence" value="ECO:0007669"/>
    <property type="project" value="UniProtKB-SubCell"/>
</dbReference>
<name>A0A561CAQ2_9BACI</name>
<evidence type="ECO:0000256" key="1">
    <source>
        <dbReference type="ARBA" id="ARBA00000085"/>
    </source>
</evidence>
<dbReference type="InterPro" id="IPR003660">
    <property type="entry name" value="HAMP_dom"/>
</dbReference>
<dbReference type="InterPro" id="IPR033479">
    <property type="entry name" value="dCache_1"/>
</dbReference>
<evidence type="ECO:0000259" key="16">
    <source>
        <dbReference type="PROSITE" id="PS50885"/>
    </source>
</evidence>
<proteinExistence type="predicted"/>
<protein>
    <recommendedName>
        <fullName evidence="3">histidine kinase</fullName>
        <ecNumber evidence="3">2.7.13.3</ecNumber>
    </recommendedName>
</protein>
<keyword evidence="4" id="KW-1003">Cell membrane</keyword>
<keyword evidence="5" id="KW-0597">Phosphoprotein</keyword>
<comment type="catalytic activity">
    <reaction evidence="1">
        <text>ATP + protein L-histidine = ADP + protein N-phospho-L-histidine.</text>
        <dbReference type="EC" id="2.7.13.3"/>
    </reaction>
</comment>
<evidence type="ECO:0000256" key="9">
    <source>
        <dbReference type="ARBA" id="ARBA00022777"/>
    </source>
</evidence>
<dbReference type="Gene3D" id="6.10.340.10">
    <property type="match status" value="1"/>
</dbReference>
<evidence type="ECO:0000256" key="13">
    <source>
        <dbReference type="ARBA" id="ARBA00023136"/>
    </source>
</evidence>
<dbReference type="CDD" id="cd06225">
    <property type="entry name" value="HAMP"/>
    <property type="match status" value="1"/>
</dbReference>
<dbReference type="PROSITE" id="PS50109">
    <property type="entry name" value="HIS_KIN"/>
    <property type="match status" value="1"/>
</dbReference>
<dbReference type="PANTHER" id="PTHR34220:SF7">
    <property type="entry name" value="SENSOR HISTIDINE KINASE YPDA"/>
    <property type="match status" value="1"/>
</dbReference>
<dbReference type="InterPro" id="IPR010559">
    <property type="entry name" value="Sig_transdc_His_kin_internal"/>
</dbReference>
<dbReference type="GO" id="GO:0000155">
    <property type="term" value="F:phosphorelay sensor kinase activity"/>
    <property type="evidence" value="ECO:0007669"/>
    <property type="project" value="InterPro"/>
</dbReference>
<evidence type="ECO:0000259" key="15">
    <source>
        <dbReference type="PROSITE" id="PS50109"/>
    </source>
</evidence>
<dbReference type="PANTHER" id="PTHR34220">
    <property type="entry name" value="SENSOR HISTIDINE KINASE YPDA"/>
    <property type="match status" value="1"/>
</dbReference>
<dbReference type="RefSeq" id="WP_144568673.1">
    <property type="nucleotide sequence ID" value="NZ_VIVN01000029.1"/>
</dbReference>
<gene>
    <name evidence="17" type="ORF">FB550_1291</name>
</gene>
<comment type="subcellular location">
    <subcellularLocation>
        <location evidence="2">Cell membrane</location>
        <topology evidence="2">Multi-pass membrane protein</topology>
    </subcellularLocation>
</comment>
<keyword evidence="18" id="KW-1185">Reference proteome</keyword>
<feature type="transmembrane region" description="Helical" evidence="14">
    <location>
        <begin position="290"/>
        <end position="311"/>
    </location>
</feature>
<comment type="caution">
    <text evidence="17">The sequence shown here is derived from an EMBL/GenBank/DDBJ whole genome shotgun (WGS) entry which is preliminary data.</text>
</comment>